<evidence type="ECO:0000313" key="3">
    <source>
        <dbReference type="Proteomes" id="UP000504640"/>
    </source>
</evidence>
<evidence type="ECO:0000256" key="1">
    <source>
        <dbReference type="ARBA" id="ARBA00009113"/>
    </source>
</evidence>
<proteinExistence type="inferred from homology"/>
<sequence>MYGYQCPRSPSDFWTELQSDSQGESSLATTQMNPPKRRRVEQGPRTGAKTPSIPGAPHQDLCQSLEPSQEQQDSSTEEFIVILEEETEVTLGLEEGILILAPETALQLTLDNTVLVIVPEQDLRSPDGLQSPVQIQYILPSVDGFTLEFHDEDGDVSDMRRENVPLSPAEEGEAAPLYQQPLMIPPANHMAGISPFLPVTPLCIPRRLTALPQRYRLPPTPSPVRRIKLDDYIFSLHGMELLCTSSLRPMPPSPSPGPQIYHRIHHRPPSRARRCLFRE</sequence>
<reference evidence="4" key="1">
    <citation type="submission" date="2025-08" db="UniProtKB">
        <authorList>
            <consortium name="RefSeq"/>
        </authorList>
    </citation>
    <scope>IDENTIFICATION</scope>
    <source>
        <tissue evidence="4">Blood</tissue>
    </source>
</reference>
<dbReference type="AlphaFoldDB" id="A0A6J3HEQ4"/>
<evidence type="ECO:0000256" key="2">
    <source>
        <dbReference type="SAM" id="MobiDB-lite"/>
    </source>
</evidence>
<dbReference type="GeneID" id="116546149"/>
<dbReference type="Pfam" id="PF10630">
    <property type="entry name" value="DUF2476"/>
    <property type="match status" value="1"/>
</dbReference>
<dbReference type="PANTHER" id="PTHR31813:SF3">
    <property type="entry name" value="PROLINE-RICH PROTEIN 23D1-RELATED"/>
    <property type="match status" value="1"/>
</dbReference>
<comment type="similarity">
    <text evidence="1">Belongs to the PRR23 family.</text>
</comment>
<protein>
    <submittedName>
        <fullName evidence="4">Proline-rich protein 23D1-like</fullName>
    </submittedName>
</protein>
<feature type="compositionally biased region" description="Polar residues" evidence="2">
    <location>
        <begin position="61"/>
        <end position="74"/>
    </location>
</feature>
<feature type="region of interest" description="Disordered" evidence="2">
    <location>
        <begin position="1"/>
        <end position="77"/>
    </location>
</feature>
<dbReference type="RefSeq" id="XP_032128377.1">
    <property type="nucleotide sequence ID" value="XM_032272486.1"/>
</dbReference>
<accession>A0A6J3HEQ4</accession>
<organism evidence="3 4">
    <name type="scientific">Sapajus apella</name>
    <name type="common">Brown-capped capuchin</name>
    <name type="synonym">Cebus apella</name>
    <dbReference type="NCBI Taxonomy" id="9515"/>
    <lineage>
        <taxon>Eukaryota</taxon>
        <taxon>Metazoa</taxon>
        <taxon>Chordata</taxon>
        <taxon>Craniata</taxon>
        <taxon>Vertebrata</taxon>
        <taxon>Euteleostomi</taxon>
        <taxon>Mammalia</taxon>
        <taxon>Eutheria</taxon>
        <taxon>Euarchontoglires</taxon>
        <taxon>Primates</taxon>
        <taxon>Haplorrhini</taxon>
        <taxon>Platyrrhini</taxon>
        <taxon>Cebidae</taxon>
        <taxon>Cebinae</taxon>
        <taxon>Sapajus</taxon>
    </lineage>
</organism>
<name>A0A6J3HEQ4_SAPAP</name>
<gene>
    <name evidence="4" type="primary">LOC116546149</name>
</gene>
<dbReference type="InterPro" id="IPR018903">
    <property type="entry name" value="PRR23"/>
</dbReference>
<feature type="compositionally biased region" description="Polar residues" evidence="2">
    <location>
        <begin position="16"/>
        <end position="33"/>
    </location>
</feature>
<dbReference type="Proteomes" id="UP000504640">
    <property type="component" value="Unplaced"/>
</dbReference>
<keyword evidence="3" id="KW-1185">Reference proteome</keyword>
<evidence type="ECO:0000313" key="4">
    <source>
        <dbReference type="RefSeq" id="XP_032128377.1"/>
    </source>
</evidence>
<dbReference type="PANTHER" id="PTHR31813">
    <property type="entry name" value="PROLINE-RICH PROTEIN 23B"/>
    <property type="match status" value="1"/>
</dbReference>